<keyword evidence="2" id="KW-1185">Reference proteome</keyword>
<evidence type="ECO:0000313" key="1">
    <source>
        <dbReference type="EMBL" id="SHM07675.1"/>
    </source>
</evidence>
<proteinExistence type="predicted"/>
<accession>A0A1M7FUU1</accession>
<dbReference type="EMBL" id="FRBY01000003">
    <property type="protein sequence ID" value="SHM07675.1"/>
    <property type="molecule type" value="Genomic_DNA"/>
</dbReference>
<organism evidence="1 2">
    <name type="scientific">Flavobacterium saccharophilum</name>
    <dbReference type="NCBI Taxonomy" id="29534"/>
    <lineage>
        <taxon>Bacteria</taxon>
        <taxon>Pseudomonadati</taxon>
        <taxon>Bacteroidota</taxon>
        <taxon>Flavobacteriia</taxon>
        <taxon>Flavobacteriales</taxon>
        <taxon>Flavobacteriaceae</taxon>
        <taxon>Flavobacterium</taxon>
    </lineage>
</organism>
<reference evidence="2" key="1">
    <citation type="submission" date="2016-11" db="EMBL/GenBank/DDBJ databases">
        <authorList>
            <person name="Varghese N."/>
            <person name="Submissions S."/>
        </authorList>
    </citation>
    <scope>NUCLEOTIDE SEQUENCE [LARGE SCALE GENOMIC DNA]</scope>
    <source>
        <strain evidence="2">DSM 1811</strain>
    </source>
</reference>
<dbReference type="AlphaFoldDB" id="A0A1M7FUU1"/>
<evidence type="ECO:0000313" key="2">
    <source>
        <dbReference type="Proteomes" id="UP000184121"/>
    </source>
</evidence>
<dbReference type="Proteomes" id="UP000184121">
    <property type="component" value="Unassembled WGS sequence"/>
</dbReference>
<name>A0A1M7FUU1_9FLAO</name>
<sequence length="29" mass="3415">MLKKLIDTNFRTFANDLILPIFDITYNAL</sequence>
<gene>
    <name evidence="1" type="ORF">SAMN05444366_2267</name>
</gene>
<protein>
    <submittedName>
        <fullName evidence="1">Uncharacterized protein</fullName>
    </submittedName>
</protein>